<dbReference type="Pfam" id="PF00437">
    <property type="entry name" value="T2SSE"/>
    <property type="match status" value="1"/>
</dbReference>
<dbReference type="InterPro" id="IPR027417">
    <property type="entry name" value="P-loop_NTPase"/>
</dbReference>
<gene>
    <name evidence="4" type="ordered locus">TEQUI_1505</name>
</gene>
<dbReference type="Proteomes" id="UP000007472">
    <property type="component" value="Chromosome"/>
</dbReference>
<dbReference type="CDD" id="cd00060">
    <property type="entry name" value="FHA"/>
    <property type="match status" value="1"/>
</dbReference>
<sequence>MIELDVTYENGTKKKVILPLPIKIGKSEDNQLVIKSWRVSKLHATITLDDGATFINDNYSLLGVFVNGRKIQEQQKLKIGDELIIGPCKMKVLQVPQKKENNGNIATQNIDVLNEVRQKVPSNILRILHGELLSAMDLRKLKSSHESTTDLKARADSVLENIFETGDERFSAYPKDELKKLVINEAFGLGPLEELLEDENVSEIMVNSYKDIYVEKSGKLQKTGVSFSEESAVLSVIDRIVSPLGRRIDENSPMVDARLKDGSRVNAVIPPIALKGASINIRKFSKKILGVKALIEKGTMTSEMASFLNFAVLNKMNILISGGTGTGKTTVLNILTAAIPHTERLITIEDAAELQLQHPHTVSLESRPANAEGQGLVTIRDLLRNALRMRPDRIVVGECRGAEAFDMLSAMNTGHEGSLSTLHANSPREALNRLETMILMASMELPLSAIREHIASSVNFIVQLTRLNDGRRIISSIVEVGGVDSGIIQLQELYSYKKSSSTFIYSGLMPSAFENLRENGQPIPQTMFI</sequence>
<feature type="domain" description="FHA" evidence="3">
    <location>
        <begin position="22"/>
        <end position="71"/>
    </location>
</feature>
<dbReference type="InterPro" id="IPR000253">
    <property type="entry name" value="FHA_dom"/>
</dbReference>
<dbReference type="PANTHER" id="PTHR30486:SF15">
    <property type="entry name" value="TYPE II_IV SECRETION SYSTEM ATPASE"/>
    <property type="match status" value="1"/>
</dbReference>
<reference evidence="4 5" key="1">
    <citation type="journal article" date="2011" name="J. Bacteriol.">
        <title>Genome sequence of Taylorella equigenitalis MCE9, the causative agent of contagious equine metritis.</title>
        <authorList>
            <person name="Hebert L."/>
            <person name="Moumen B."/>
            <person name="Duquesne F."/>
            <person name="Breuil M.F."/>
            <person name="Laugier C."/>
            <person name="Batto J.M."/>
            <person name="Renault P."/>
            <person name="Petry S."/>
        </authorList>
    </citation>
    <scope>NUCLEOTIDE SEQUENCE [LARGE SCALE GENOMIC DNA]</scope>
    <source>
        <strain evidence="4 5">MCE9</strain>
    </source>
</reference>
<dbReference type="GO" id="GO:0003723">
    <property type="term" value="F:RNA binding"/>
    <property type="evidence" value="ECO:0007669"/>
    <property type="project" value="UniProtKB-KW"/>
</dbReference>
<dbReference type="InterPro" id="IPR050921">
    <property type="entry name" value="T4SS_GSP_E_ATPase"/>
</dbReference>
<name>A0A654KIW2_TAYEM</name>
<evidence type="ECO:0000256" key="2">
    <source>
        <dbReference type="PROSITE-ProRule" id="PRU00182"/>
    </source>
</evidence>
<keyword evidence="4" id="KW-0378">Hydrolase</keyword>
<dbReference type="InterPro" id="IPR008984">
    <property type="entry name" value="SMAD_FHA_dom_sf"/>
</dbReference>
<evidence type="ECO:0000256" key="1">
    <source>
        <dbReference type="ARBA" id="ARBA00006611"/>
    </source>
</evidence>
<dbReference type="CDD" id="cd01130">
    <property type="entry name" value="VirB11-like_ATPase"/>
    <property type="match status" value="1"/>
</dbReference>
<dbReference type="AlphaFoldDB" id="A0A654KIW2"/>
<dbReference type="Gene3D" id="3.30.450.370">
    <property type="match status" value="1"/>
</dbReference>
<evidence type="ECO:0000259" key="3">
    <source>
        <dbReference type="PROSITE" id="PS50006"/>
    </source>
</evidence>
<dbReference type="InterPro" id="IPR001482">
    <property type="entry name" value="T2SS/T4SS_dom"/>
</dbReference>
<organism evidence="4 5">
    <name type="scientific">Taylorella equigenitalis (strain MCE9)</name>
    <dbReference type="NCBI Taxonomy" id="937774"/>
    <lineage>
        <taxon>Bacteria</taxon>
        <taxon>Pseudomonadati</taxon>
        <taxon>Pseudomonadota</taxon>
        <taxon>Betaproteobacteria</taxon>
        <taxon>Burkholderiales</taxon>
        <taxon>Alcaligenaceae</taxon>
        <taxon>Taylorella</taxon>
    </lineage>
</organism>
<accession>A0A654KIW2</accession>
<keyword evidence="2" id="KW-0694">RNA-binding</keyword>
<dbReference type="Gene3D" id="2.60.200.20">
    <property type="match status" value="1"/>
</dbReference>
<comment type="similarity">
    <text evidence="1">Belongs to the GSP E family.</text>
</comment>
<dbReference type="KEGG" id="teq:TEQUI_1505"/>
<dbReference type="SUPFAM" id="SSF52540">
    <property type="entry name" value="P-loop containing nucleoside triphosphate hydrolases"/>
    <property type="match status" value="1"/>
</dbReference>
<dbReference type="PROSITE" id="PS50889">
    <property type="entry name" value="S4"/>
    <property type="match status" value="1"/>
</dbReference>
<dbReference type="GO" id="GO:0016887">
    <property type="term" value="F:ATP hydrolysis activity"/>
    <property type="evidence" value="ECO:0007669"/>
    <property type="project" value="InterPro"/>
</dbReference>
<dbReference type="PROSITE" id="PS50006">
    <property type="entry name" value="FHA_DOMAIN"/>
    <property type="match status" value="1"/>
</dbReference>
<dbReference type="EMBL" id="CP002456">
    <property type="protein sequence ID" value="ADU92418.1"/>
    <property type="molecule type" value="Genomic_DNA"/>
</dbReference>
<dbReference type="PANTHER" id="PTHR30486">
    <property type="entry name" value="TWITCHING MOTILITY PROTEIN PILT"/>
    <property type="match status" value="1"/>
</dbReference>
<evidence type="ECO:0000313" key="5">
    <source>
        <dbReference type="Proteomes" id="UP000007472"/>
    </source>
</evidence>
<evidence type="ECO:0000313" key="4">
    <source>
        <dbReference type="EMBL" id="ADU92418.1"/>
    </source>
</evidence>
<dbReference type="Pfam" id="PF00498">
    <property type="entry name" value="FHA"/>
    <property type="match status" value="1"/>
</dbReference>
<dbReference type="SUPFAM" id="SSF49879">
    <property type="entry name" value="SMAD/FHA domain"/>
    <property type="match status" value="1"/>
</dbReference>
<dbReference type="SMART" id="SM00240">
    <property type="entry name" value="FHA"/>
    <property type="match status" value="1"/>
</dbReference>
<proteinExistence type="inferred from homology"/>
<dbReference type="Gene3D" id="3.40.50.300">
    <property type="entry name" value="P-loop containing nucleotide triphosphate hydrolases"/>
    <property type="match status" value="1"/>
</dbReference>
<protein>
    <submittedName>
        <fullName evidence="4">Type II/IV secretion system ATP hydrolase TadA/VirB11/CpaF, TadA subfamily</fullName>
    </submittedName>
</protein>